<dbReference type="Gene3D" id="3.30.70.1440">
    <property type="entry name" value="Multidrug efflux transporter AcrB pore domain"/>
    <property type="match status" value="1"/>
</dbReference>
<feature type="transmembrane region" description="Helical" evidence="1">
    <location>
        <begin position="859"/>
        <end position="879"/>
    </location>
</feature>
<feature type="transmembrane region" description="Helical" evidence="1">
    <location>
        <begin position="434"/>
        <end position="455"/>
    </location>
</feature>
<keyword evidence="1" id="KW-0472">Membrane</keyword>
<dbReference type="Gene3D" id="3.30.70.1430">
    <property type="entry name" value="Multidrug efflux transporter AcrB pore domain"/>
    <property type="match status" value="2"/>
</dbReference>
<feature type="transmembrane region" description="Helical" evidence="1">
    <location>
        <begin position="356"/>
        <end position="376"/>
    </location>
</feature>
<dbReference type="EMBL" id="FLMQ01000058">
    <property type="protein sequence ID" value="SBP89981.1"/>
    <property type="molecule type" value="Genomic_DNA"/>
</dbReference>
<feature type="transmembrane region" description="Helical" evidence="1">
    <location>
        <begin position="333"/>
        <end position="349"/>
    </location>
</feature>
<feature type="transmembrane region" description="Helical" evidence="1">
    <location>
        <begin position="991"/>
        <end position="1014"/>
    </location>
</feature>
<dbReference type="GO" id="GO:0042910">
    <property type="term" value="F:xenobiotic transmembrane transporter activity"/>
    <property type="evidence" value="ECO:0007669"/>
    <property type="project" value="TreeGrafter"/>
</dbReference>
<evidence type="ECO:0000256" key="1">
    <source>
        <dbReference type="SAM" id="Phobius"/>
    </source>
</evidence>
<dbReference type="Gene3D" id="1.20.1640.10">
    <property type="entry name" value="Multidrug efflux transporter AcrB transmembrane domain"/>
    <property type="match status" value="2"/>
</dbReference>
<dbReference type="PRINTS" id="PR00702">
    <property type="entry name" value="ACRIFLAVINRP"/>
</dbReference>
<keyword evidence="1" id="KW-0812">Transmembrane</keyword>
<dbReference type="InterPro" id="IPR027463">
    <property type="entry name" value="AcrB_DN_DC_subdom"/>
</dbReference>
<reference evidence="2 3" key="1">
    <citation type="submission" date="2016-06" db="EMBL/GenBank/DDBJ databases">
        <authorList>
            <person name="Kjaerup R.B."/>
            <person name="Dalgaard T.S."/>
            <person name="Juul-Madsen H.R."/>
        </authorList>
    </citation>
    <scope>NUCLEOTIDE SEQUENCE [LARGE SCALE GENOMIC DNA]</scope>
    <source>
        <strain evidence="2 3">DSM 16361</strain>
    </source>
</reference>
<keyword evidence="3" id="KW-1185">Reference proteome</keyword>
<dbReference type="SUPFAM" id="SSF82693">
    <property type="entry name" value="Multidrug efflux transporter AcrB pore domain, PN1, PN2, PC1 and PC2 subdomains"/>
    <property type="match status" value="3"/>
</dbReference>
<gene>
    <name evidence="2" type="ORF">THIARS_90131</name>
</gene>
<dbReference type="OrthoDB" id="9798415at2"/>
<feature type="transmembrane region" description="Helical" evidence="1">
    <location>
        <begin position="963"/>
        <end position="985"/>
    </location>
</feature>
<dbReference type="Gene3D" id="3.30.70.1320">
    <property type="entry name" value="Multidrug efflux transporter AcrB pore domain like"/>
    <property type="match status" value="1"/>
</dbReference>
<dbReference type="AlphaFoldDB" id="A0A238D9U1"/>
<dbReference type="Pfam" id="PF00873">
    <property type="entry name" value="ACR_tran"/>
    <property type="match status" value="1"/>
</dbReference>
<feature type="transmembrane region" description="Helical" evidence="1">
    <location>
        <begin position="912"/>
        <end position="933"/>
    </location>
</feature>
<proteinExistence type="predicted"/>
<dbReference type="InterPro" id="IPR001036">
    <property type="entry name" value="Acrflvin-R"/>
</dbReference>
<feature type="transmembrane region" description="Helical" evidence="1">
    <location>
        <begin position="382"/>
        <end position="401"/>
    </location>
</feature>
<dbReference type="PANTHER" id="PTHR32063">
    <property type="match status" value="1"/>
</dbReference>
<dbReference type="Proteomes" id="UP000214566">
    <property type="component" value="Unassembled WGS sequence"/>
</dbReference>
<evidence type="ECO:0000313" key="3">
    <source>
        <dbReference type="Proteomes" id="UP000214566"/>
    </source>
</evidence>
<dbReference type="SUPFAM" id="SSF82866">
    <property type="entry name" value="Multidrug efflux transporter AcrB transmembrane domain"/>
    <property type="match status" value="2"/>
</dbReference>
<feature type="transmembrane region" description="Helical" evidence="1">
    <location>
        <begin position="886"/>
        <end position="906"/>
    </location>
</feature>
<accession>A0A238D9U1</accession>
<organism evidence="2 3">
    <name type="scientific">Thiomonas delicata</name>
    <name type="common">Thiomonas cuprina</name>
    <dbReference type="NCBI Taxonomy" id="364030"/>
    <lineage>
        <taxon>Bacteria</taxon>
        <taxon>Pseudomonadati</taxon>
        <taxon>Pseudomonadota</taxon>
        <taxon>Betaproteobacteria</taxon>
        <taxon>Burkholderiales</taxon>
        <taxon>Thiomonas</taxon>
    </lineage>
</organism>
<keyword evidence="1" id="KW-1133">Transmembrane helix</keyword>
<dbReference type="SUPFAM" id="SSF82714">
    <property type="entry name" value="Multidrug efflux transporter AcrB TolC docking domain, DN and DC subdomains"/>
    <property type="match status" value="2"/>
</dbReference>
<dbReference type="PANTHER" id="PTHR32063:SF24">
    <property type="entry name" value="CATION EFFLUX SYSTEM (ACRB_ACRD_ACRF FAMILY)"/>
    <property type="match status" value="1"/>
</dbReference>
<protein>
    <submittedName>
        <fullName evidence="2">Putative Multidrug efflux transporter AcrB (Acriflavin resistance protein)</fullName>
    </submittedName>
</protein>
<sequence length="1042" mass="112230">MNVSQWLQRHRRSVLFLLALLAAGGVMAAFKLPVGLFPNVDFPRVVVSADAGDRPSRQMMLQVTYPLEQAVRRVPGVVDVRSTTSRGTADISVSFHWGTDMNVAAVQVNEAVTQKLPQLPPGTILSSKRMDPTVDPIIAYSLTSNTVPLTRIYDLAQFQLRPLLSSINGVGRVQVQGGEQEEYHVIVDPAKLQADGLSLGDVERTLATGNGVQAVGKLEDRYKLLLALADSRLRGAAQIGDLVLRATPTGVVRVRDVAVVTRSTVPQWIRVTADGHNAVLLNIYQQPGGNSVQIARMVRQALARYKLPPGVKLANWYDQSTLVVASAASVRDAILIGVVLAGLVLLLFLRSFKITLIAMITVPAVLAATVVLLYALGMSFNIMTLGGMAAAVGLVIDDAIVMSEHIVRRLGESHTGEEGGTARRSGVMHAAMEFFRPLAGSSASTVIIFVPLAFLSGVTGAFFKALALTMAAALVISFFVSWLAVPLLADRFITRRDVEKEQQREHGRLLSAFQRGYGRLLPALLRRPALLLVGLVPLLVVGWIAYHHVGSGFMPHMDEGGFILDYRSPPGTSLTETNRLLTQVESILRQTPEVQTWSRRTGAQLGGGITEANEGDFFVRLKPPPRKPIDQVMEAVRQRIETQVPGLKIEMAQLMEDLIGDLTAVPQPVEIKIFDDNPRQLTQLADKTAAGIAKIPGIVDVKSGIKPAGDALNIRLDPTRMALQGVDAQQVQAQLAALIGGSVATQIEQGPKMVGVRVWDAPDLRQTPEDIAALPLRAPDGHVFALREVANINILTGQPEITRENLKRMAAVTARISGRDLGSTIVAVKHVIDAPNYYPEGVYTRLGGLYKQQQIAFKGLLQVLVAAVLLVFFLLLFLYERFKVALAILAMPLAALPAVFIGLWISGIELNISAMMGMTMIVGIVTEVAIFYFSEVQELQQAHPDISLDAALVQAGINRMRPIAMTTLAAILTLAPLALAIGQGSAMQQPLAVAIIAGLAVQLPLVLLLMPALFKLLGGSLASEDNDPTAIDEVTTDAHSAG</sequence>
<dbReference type="GO" id="GO:0005886">
    <property type="term" value="C:plasma membrane"/>
    <property type="evidence" value="ECO:0007669"/>
    <property type="project" value="TreeGrafter"/>
</dbReference>
<feature type="transmembrane region" description="Helical" evidence="1">
    <location>
        <begin position="461"/>
        <end position="485"/>
    </location>
</feature>
<dbReference type="Gene3D" id="3.30.2090.10">
    <property type="entry name" value="Multidrug efflux transporter AcrB TolC docking domain, DN and DC subdomains"/>
    <property type="match status" value="2"/>
</dbReference>
<dbReference type="RefSeq" id="WP_094161939.1">
    <property type="nucleotide sequence ID" value="NZ_LT592171.1"/>
</dbReference>
<evidence type="ECO:0000313" key="2">
    <source>
        <dbReference type="EMBL" id="SBP89981.1"/>
    </source>
</evidence>
<feature type="transmembrane region" description="Helical" evidence="1">
    <location>
        <begin position="529"/>
        <end position="546"/>
    </location>
</feature>
<name>A0A238D9U1_THIDL</name>